<dbReference type="Proteomes" id="UP000299102">
    <property type="component" value="Unassembled WGS sequence"/>
</dbReference>
<feature type="region of interest" description="Disordered" evidence="1">
    <location>
        <begin position="68"/>
        <end position="92"/>
    </location>
</feature>
<feature type="compositionally biased region" description="Basic residues" evidence="1">
    <location>
        <begin position="82"/>
        <end position="92"/>
    </location>
</feature>
<dbReference type="EMBL" id="BGZK01000972">
    <property type="protein sequence ID" value="GBP66948.1"/>
    <property type="molecule type" value="Genomic_DNA"/>
</dbReference>
<comment type="caution">
    <text evidence="2">The sequence shown here is derived from an EMBL/GenBank/DDBJ whole genome shotgun (WGS) entry which is preliminary data.</text>
</comment>
<dbReference type="AlphaFoldDB" id="A0A4C1XTU4"/>
<protein>
    <submittedName>
        <fullName evidence="2">Uncharacterized protein</fullName>
    </submittedName>
</protein>
<keyword evidence="3" id="KW-1185">Reference proteome</keyword>
<reference evidence="2 3" key="1">
    <citation type="journal article" date="2019" name="Commun. Biol.">
        <title>The bagworm genome reveals a unique fibroin gene that provides high tensile strength.</title>
        <authorList>
            <person name="Kono N."/>
            <person name="Nakamura H."/>
            <person name="Ohtoshi R."/>
            <person name="Tomita M."/>
            <person name="Numata K."/>
            <person name="Arakawa K."/>
        </authorList>
    </citation>
    <scope>NUCLEOTIDE SEQUENCE [LARGE SCALE GENOMIC DNA]</scope>
</reference>
<organism evidence="2 3">
    <name type="scientific">Eumeta variegata</name>
    <name type="common">Bagworm moth</name>
    <name type="synonym">Eumeta japonica</name>
    <dbReference type="NCBI Taxonomy" id="151549"/>
    <lineage>
        <taxon>Eukaryota</taxon>
        <taxon>Metazoa</taxon>
        <taxon>Ecdysozoa</taxon>
        <taxon>Arthropoda</taxon>
        <taxon>Hexapoda</taxon>
        <taxon>Insecta</taxon>
        <taxon>Pterygota</taxon>
        <taxon>Neoptera</taxon>
        <taxon>Endopterygota</taxon>
        <taxon>Lepidoptera</taxon>
        <taxon>Glossata</taxon>
        <taxon>Ditrysia</taxon>
        <taxon>Tineoidea</taxon>
        <taxon>Psychidae</taxon>
        <taxon>Oiketicinae</taxon>
        <taxon>Eumeta</taxon>
    </lineage>
</organism>
<feature type="region of interest" description="Disordered" evidence="1">
    <location>
        <begin position="25"/>
        <end position="48"/>
    </location>
</feature>
<accession>A0A4C1XTU4</accession>
<evidence type="ECO:0000256" key="1">
    <source>
        <dbReference type="SAM" id="MobiDB-lite"/>
    </source>
</evidence>
<gene>
    <name evidence="2" type="ORF">EVAR_40540_1</name>
</gene>
<evidence type="ECO:0000313" key="2">
    <source>
        <dbReference type="EMBL" id="GBP66948.1"/>
    </source>
</evidence>
<sequence length="92" mass="10456">MENFMDSFDSYKSLSLSEFAGRRVVEPSKSKWSPPPMDTRSPRRATNALPATCDGIEHLMKGNRIDGMGSGKWATGIPTHWTKQRQKRKLLF</sequence>
<evidence type="ECO:0000313" key="3">
    <source>
        <dbReference type="Proteomes" id="UP000299102"/>
    </source>
</evidence>
<name>A0A4C1XTU4_EUMVA</name>
<proteinExistence type="predicted"/>